<dbReference type="EMBL" id="KV878210">
    <property type="protein sequence ID" value="OJJ39640.1"/>
    <property type="molecule type" value="Genomic_DNA"/>
</dbReference>
<organism evidence="1 2">
    <name type="scientific">Aspergillus wentii DTO 134E9</name>
    <dbReference type="NCBI Taxonomy" id="1073089"/>
    <lineage>
        <taxon>Eukaryota</taxon>
        <taxon>Fungi</taxon>
        <taxon>Dikarya</taxon>
        <taxon>Ascomycota</taxon>
        <taxon>Pezizomycotina</taxon>
        <taxon>Eurotiomycetes</taxon>
        <taxon>Eurotiomycetidae</taxon>
        <taxon>Eurotiales</taxon>
        <taxon>Aspergillaceae</taxon>
        <taxon>Aspergillus</taxon>
        <taxon>Aspergillus subgen. Cremei</taxon>
    </lineage>
</organism>
<dbReference type="AlphaFoldDB" id="A0A1L9RXG7"/>
<reference evidence="2" key="1">
    <citation type="journal article" date="2017" name="Genome Biol.">
        <title>Comparative genomics reveals high biological diversity and specific adaptations in the industrially and medically important fungal genus Aspergillus.</title>
        <authorList>
            <person name="de Vries R.P."/>
            <person name="Riley R."/>
            <person name="Wiebenga A."/>
            <person name="Aguilar-Osorio G."/>
            <person name="Amillis S."/>
            <person name="Uchima C.A."/>
            <person name="Anderluh G."/>
            <person name="Asadollahi M."/>
            <person name="Askin M."/>
            <person name="Barry K."/>
            <person name="Battaglia E."/>
            <person name="Bayram O."/>
            <person name="Benocci T."/>
            <person name="Braus-Stromeyer S.A."/>
            <person name="Caldana C."/>
            <person name="Canovas D."/>
            <person name="Cerqueira G.C."/>
            <person name="Chen F."/>
            <person name="Chen W."/>
            <person name="Choi C."/>
            <person name="Clum A."/>
            <person name="Dos Santos R.A."/>
            <person name="Damasio A.R."/>
            <person name="Diallinas G."/>
            <person name="Emri T."/>
            <person name="Fekete E."/>
            <person name="Flipphi M."/>
            <person name="Freyberg S."/>
            <person name="Gallo A."/>
            <person name="Gournas C."/>
            <person name="Habgood R."/>
            <person name="Hainaut M."/>
            <person name="Harispe M.L."/>
            <person name="Henrissat B."/>
            <person name="Hilden K.S."/>
            <person name="Hope R."/>
            <person name="Hossain A."/>
            <person name="Karabika E."/>
            <person name="Karaffa L."/>
            <person name="Karanyi Z."/>
            <person name="Krasevec N."/>
            <person name="Kuo A."/>
            <person name="Kusch H."/>
            <person name="LaButti K."/>
            <person name="Lagendijk E.L."/>
            <person name="Lapidus A."/>
            <person name="Levasseur A."/>
            <person name="Lindquist E."/>
            <person name="Lipzen A."/>
            <person name="Logrieco A.F."/>
            <person name="MacCabe A."/>
            <person name="Maekelae M.R."/>
            <person name="Malavazi I."/>
            <person name="Melin P."/>
            <person name="Meyer V."/>
            <person name="Mielnichuk N."/>
            <person name="Miskei M."/>
            <person name="Molnar A.P."/>
            <person name="Mule G."/>
            <person name="Ngan C.Y."/>
            <person name="Orejas M."/>
            <person name="Orosz E."/>
            <person name="Ouedraogo J.P."/>
            <person name="Overkamp K.M."/>
            <person name="Park H.-S."/>
            <person name="Perrone G."/>
            <person name="Piumi F."/>
            <person name="Punt P.J."/>
            <person name="Ram A.F."/>
            <person name="Ramon A."/>
            <person name="Rauscher S."/>
            <person name="Record E."/>
            <person name="Riano-Pachon D.M."/>
            <person name="Robert V."/>
            <person name="Roehrig J."/>
            <person name="Ruller R."/>
            <person name="Salamov A."/>
            <person name="Salih N.S."/>
            <person name="Samson R.A."/>
            <person name="Sandor E."/>
            <person name="Sanguinetti M."/>
            <person name="Schuetze T."/>
            <person name="Sepcic K."/>
            <person name="Shelest E."/>
            <person name="Sherlock G."/>
            <person name="Sophianopoulou V."/>
            <person name="Squina F.M."/>
            <person name="Sun H."/>
            <person name="Susca A."/>
            <person name="Todd R.B."/>
            <person name="Tsang A."/>
            <person name="Unkles S.E."/>
            <person name="van de Wiele N."/>
            <person name="van Rossen-Uffink D."/>
            <person name="Oliveira J.V."/>
            <person name="Vesth T.C."/>
            <person name="Visser J."/>
            <person name="Yu J.-H."/>
            <person name="Zhou M."/>
            <person name="Andersen M.R."/>
            <person name="Archer D.B."/>
            <person name="Baker S.E."/>
            <person name="Benoit I."/>
            <person name="Brakhage A.A."/>
            <person name="Braus G.H."/>
            <person name="Fischer R."/>
            <person name="Frisvad J.C."/>
            <person name="Goldman G.H."/>
            <person name="Houbraken J."/>
            <person name="Oakley B."/>
            <person name="Pocsi I."/>
            <person name="Scazzocchio C."/>
            <person name="Seiboth B."/>
            <person name="vanKuyk P.A."/>
            <person name="Wortman J."/>
            <person name="Dyer P.S."/>
            <person name="Grigoriev I.V."/>
        </authorList>
    </citation>
    <scope>NUCLEOTIDE SEQUENCE [LARGE SCALE GENOMIC DNA]</scope>
    <source>
        <strain evidence="2">DTO 134E9</strain>
    </source>
</reference>
<dbReference type="GeneID" id="63746314"/>
<protein>
    <submittedName>
        <fullName evidence="1">Uncharacterized protein</fullName>
    </submittedName>
</protein>
<name>A0A1L9RXG7_ASPWE</name>
<dbReference type="STRING" id="1073089.A0A1L9RXG7"/>
<evidence type="ECO:0000313" key="2">
    <source>
        <dbReference type="Proteomes" id="UP000184383"/>
    </source>
</evidence>
<dbReference type="OrthoDB" id="76567at2759"/>
<dbReference type="Proteomes" id="UP000184383">
    <property type="component" value="Unassembled WGS sequence"/>
</dbReference>
<dbReference type="VEuPathDB" id="FungiDB:ASPWEDRAFT_169472"/>
<keyword evidence="2" id="KW-1185">Reference proteome</keyword>
<proteinExistence type="predicted"/>
<gene>
    <name evidence="1" type="ORF">ASPWEDRAFT_169472</name>
</gene>
<accession>A0A1L9RXG7</accession>
<dbReference type="RefSeq" id="XP_040693316.1">
    <property type="nucleotide sequence ID" value="XM_040830466.1"/>
</dbReference>
<sequence>MDAQAEDIDQQASEFNNAAAFCAYTIRQISQSQSTATPQILIFTEISSEWVDEIVKTLQDGDLKTSFSYNSSTKVFQLRTMTTAIECSDQKWCYSALAKWVTSGLITIDEHFQLAGLGNTLIEFTSGPYVGSKKVAHFMIQQPGALMPPLVFESGREPLRRLRDDMNLWIVGGAGDVHAVIITKWSQVAGTNQVNGFVESYTLGRDGTPRFGQREQVFPIPAGTLPGTQKIRLTRRMVFGRRPSPGQNPRDVFELDVDILRIHASGNLSRMGLRPA</sequence>
<evidence type="ECO:0000313" key="1">
    <source>
        <dbReference type="EMBL" id="OJJ39640.1"/>
    </source>
</evidence>